<comment type="caution">
    <text evidence="2">The sequence shown here is derived from an EMBL/GenBank/DDBJ whole genome shotgun (WGS) entry which is preliminary data.</text>
</comment>
<evidence type="ECO:0000256" key="1">
    <source>
        <dbReference type="SAM" id="MobiDB-lite"/>
    </source>
</evidence>
<gene>
    <name evidence="2" type="ORF">C1SCF055_LOCUS2390</name>
</gene>
<dbReference type="EMBL" id="CAMXCT020000110">
    <property type="protein sequence ID" value="CAL1127322.1"/>
    <property type="molecule type" value="Genomic_DNA"/>
</dbReference>
<dbReference type="OrthoDB" id="446799at2759"/>
<accession>A0A9P1BIH8</accession>
<reference evidence="2" key="1">
    <citation type="submission" date="2022-10" db="EMBL/GenBank/DDBJ databases">
        <authorList>
            <person name="Chen Y."/>
            <person name="Dougan E. K."/>
            <person name="Chan C."/>
            <person name="Rhodes N."/>
            <person name="Thang M."/>
        </authorList>
    </citation>
    <scope>NUCLEOTIDE SEQUENCE</scope>
</reference>
<name>A0A9P1BIH8_9DINO</name>
<sequence length="219" mass="24308">MKSRYDPPEGLGTGGNPVPLIGDTENVNVVTRRHFRAWELAMQKPQETVESFSLTIFFQPVPSGRKFMKVLPQVEKDGNMMNLCSGFGAGFITGAPFSKEKKAVATLQETSLYTCMEAPADVNDYSCPDPDSKPGVIYPNFIGTFCHKSYLQRWTPCNIKSTDDRCCGLFNGGANSGELEQPPFPEYYFYQLGSSCRIKLHEVLVQKVVQAKHAKSFAA</sequence>
<reference evidence="3 4" key="2">
    <citation type="submission" date="2024-05" db="EMBL/GenBank/DDBJ databases">
        <authorList>
            <person name="Chen Y."/>
            <person name="Shah S."/>
            <person name="Dougan E. K."/>
            <person name="Thang M."/>
            <person name="Chan C."/>
        </authorList>
    </citation>
    <scope>NUCLEOTIDE SEQUENCE [LARGE SCALE GENOMIC DNA]</scope>
</reference>
<evidence type="ECO:0000313" key="4">
    <source>
        <dbReference type="Proteomes" id="UP001152797"/>
    </source>
</evidence>
<dbReference type="EMBL" id="CAMXCT030000110">
    <property type="protein sequence ID" value="CAL4761259.1"/>
    <property type="molecule type" value="Genomic_DNA"/>
</dbReference>
<evidence type="ECO:0000313" key="2">
    <source>
        <dbReference type="EMBL" id="CAI3973947.1"/>
    </source>
</evidence>
<evidence type="ECO:0000313" key="3">
    <source>
        <dbReference type="EMBL" id="CAL4761259.1"/>
    </source>
</evidence>
<dbReference type="EMBL" id="CAMXCT010000110">
    <property type="protein sequence ID" value="CAI3973947.1"/>
    <property type="molecule type" value="Genomic_DNA"/>
</dbReference>
<feature type="region of interest" description="Disordered" evidence="1">
    <location>
        <begin position="1"/>
        <end position="20"/>
    </location>
</feature>
<keyword evidence="4" id="KW-1185">Reference proteome</keyword>
<proteinExistence type="predicted"/>
<organism evidence="2">
    <name type="scientific">Cladocopium goreaui</name>
    <dbReference type="NCBI Taxonomy" id="2562237"/>
    <lineage>
        <taxon>Eukaryota</taxon>
        <taxon>Sar</taxon>
        <taxon>Alveolata</taxon>
        <taxon>Dinophyceae</taxon>
        <taxon>Suessiales</taxon>
        <taxon>Symbiodiniaceae</taxon>
        <taxon>Cladocopium</taxon>
    </lineage>
</organism>
<protein>
    <submittedName>
        <fullName evidence="2">Uncharacterized protein</fullName>
    </submittedName>
</protein>
<dbReference type="Proteomes" id="UP001152797">
    <property type="component" value="Unassembled WGS sequence"/>
</dbReference>
<dbReference type="AlphaFoldDB" id="A0A9P1BIH8"/>